<evidence type="ECO:0000256" key="2">
    <source>
        <dbReference type="ARBA" id="ARBA00023002"/>
    </source>
</evidence>
<dbReference type="SMART" id="SM00822">
    <property type="entry name" value="PKS_KR"/>
    <property type="match status" value="1"/>
</dbReference>
<sequence length="337" mass="35846">MKSSNPILLCAALLLLALSGCAISPRANQDKVVVIAGASSGFGKGVALELAGQGAKLVLAARRTELLEQLAAECEQRGGKAVVVTTDVSDEAQVRRLAETAVEQFGSIDVWINMAGVGAIGRFEEIPLADHHRLLDINVGGVVNGSYYALKQFREQGAGTLINIASVAGRVPFPYYSSYVASKHALIGLGAAINQELRLNGEKNIRVSTISPFAADTPWFDHAANYSGHKARQIMLDPPEKVIDSIVAATVRPKPDINVGYKAKASVASHRIAQQLTRRMVGNVNHKVLMEDAAPAPQTAGALYEPVPGRGAVDGGMRKRLAEGDLRKVEDLQAQDQ</sequence>
<feature type="domain" description="Ketoreductase" evidence="5">
    <location>
        <begin position="31"/>
        <end position="216"/>
    </location>
</feature>
<evidence type="ECO:0000256" key="1">
    <source>
        <dbReference type="ARBA" id="ARBA00006484"/>
    </source>
</evidence>
<dbReference type="InterPro" id="IPR002347">
    <property type="entry name" value="SDR_fam"/>
</dbReference>
<comment type="similarity">
    <text evidence="1 3">Belongs to the short-chain dehydrogenases/reductases (SDR) family.</text>
</comment>
<comment type="caution">
    <text evidence="6">The sequence shown here is derived from an EMBL/GenBank/DDBJ whole genome shotgun (WGS) entry which is preliminary data.</text>
</comment>
<reference evidence="6 7" key="1">
    <citation type="journal article" date="2021" name="Int. J. Syst. Evol. Microbiol.">
        <title>Steroidobacter gossypii sp. nov., isolated from soil of cotton cropping field.</title>
        <authorList>
            <person name="Huang R."/>
            <person name="Yang S."/>
            <person name="Zhen C."/>
            <person name="Liu W."/>
        </authorList>
    </citation>
    <scope>NUCLEOTIDE SEQUENCE [LARGE SCALE GENOMIC DNA]</scope>
    <source>
        <strain evidence="6 7">S1-65</strain>
    </source>
</reference>
<dbReference type="SUPFAM" id="SSF51735">
    <property type="entry name" value="NAD(P)-binding Rossmann-fold domains"/>
    <property type="match status" value="1"/>
</dbReference>
<accession>A0ABS1WQV8</accession>
<keyword evidence="7" id="KW-1185">Reference proteome</keyword>
<dbReference type="PROSITE" id="PS51257">
    <property type="entry name" value="PROKAR_LIPOPROTEIN"/>
    <property type="match status" value="1"/>
</dbReference>
<gene>
    <name evidence="6" type="ORF">JM946_01290</name>
</gene>
<dbReference type="PANTHER" id="PTHR44196">
    <property type="entry name" value="DEHYDROGENASE/REDUCTASE SDR FAMILY MEMBER 7B"/>
    <property type="match status" value="1"/>
</dbReference>
<dbReference type="EMBL" id="JAEVLS010000001">
    <property type="protein sequence ID" value="MBM0103353.1"/>
    <property type="molecule type" value="Genomic_DNA"/>
</dbReference>
<evidence type="ECO:0000256" key="4">
    <source>
        <dbReference type="SAM" id="SignalP"/>
    </source>
</evidence>
<feature type="signal peptide" evidence="4">
    <location>
        <begin position="1"/>
        <end position="22"/>
    </location>
</feature>
<name>A0ABS1WQV8_9GAMM</name>
<dbReference type="InterPro" id="IPR057326">
    <property type="entry name" value="KR_dom"/>
</dbReference>
<keyword evidence="4" id="KW-0732">Signal</keyword>
<evidence type="ECO:0000259" key="5">
    <source>
        <dbReference type="SMART" id="SM00822"/>
    </source>
</evidence>
<organism evidence="6 7">
    <name type="scientific">Steroidobacter gossypii</name>
    <dbReference type="NCBI Taxonomy" id="2805490"/>
    <lineage>
        <taxon>Bacteria</taxon>
        <taxon>Pseudomonadati</taxon>
        <taxon>Pseudomonadota</taxon>
        <taxon>Gammaproteobacteria</taxon>
        <taxon>Steroidobacterales</taxon>
        <taxon>Steroidobacteraceae</taxon>
        <taxon>Steroidobacter</taxon>
    </lineage>
</organism>
<keyword evidence="2" id="KW-0560">Oxidoreductase</keyword>
<evidence type="ECO:0000313" key="7">
    <source>
        <dbReference type="Proteomes" id="UP000661077"/>
    </source>
</evidence>
<evidence type="ECO:0000256" key="3">
    <source>
        <dbReference type="RuleBase" id="RU000363"/>
    </source>
</evidence>
<dbReference type="InterPro" id="IPR036291">
    <property type="entry name" value="NAD(P)-bd_dom_sf"/>
</dbReference>
<feature type="chain" id="PRO_5047132087" evidence="4">
    <location>
        <begin position="23"/>
        <end position="337"/>
    </location>
</feature>
<dbReference type="Gene3D" id="3.40.50.720">
    <property type="entry name" value="NAD(P)-binding Rossmann-like Domain"/>
    <property type="match status" value="1"/>
</dbReference>
<dbReference type="PANTHER" id="PTHR44196:SF1">
    <property type="entry name" value="DEHYDROGENASE_REDUCTASE SDR FAMILY MEMBER 7B"/>
    <property type="match status" value="1"/>
</dbReference>
<dbReference type="PRINTS" id="PR00081">
    <property type="entry name" value="GDHRDH"/>
</dbReference>
<proteinExistence type="inferred from homology"/>
<dbReference type="Proteomes" id="UP000661077">
    <property type="component" value="Unassembled WGS sequence"/>
</dbReference>
<dbReference type="RefSeq" id="WP_203165332.1">
    <property type="nucleotide sequence ID" value="NZ_JAEVLS010000001.1"/>
</dbReference>
<evidence type="ECO:0000313" key="6">
    <source>
        <dbReference type="EMBL" id="MBM0103353.1"/>
    </source>
</evidence>
<dbReference type="Pfam" id="PF00106">
    <property type="entry name" value="adh_short"/>
    <property type="match status" value="1"/>
</dbReference>
<protein>
    <submittedName>
        <fullName evidence="6">SDR family NAD(P)-dependent oxidoreductase</fullName>
    </submittedName>
</protein>
<dbReference type="PRINTS" id="PR00080">
    <property type="entry name" value="SDRFAMILY"/>
</dbReference>